<reference evidence="2" key="1">
    <citation type="submission" date="2021-01" db="EMBL/GenBank/DDBJ databases">
        <authorList>
            <person name="Corre E."/>
            <person name="Pelletier E."/>
            <person name="Niang G."/>
            <person name="Scheremetjew M."/>
            <person name="Finn R."/>
            <person name="Kale V."/>
            <person name="Holt S."/>
            <person name="Cochrane G."/>
            <person name="Meng A."/>
            <person name="Brown T."/>
            <person name="Cohen L."/>
        </authorList>
    </citation>
    <scope>NUCLEOTIDE SEQUENCE</scope>
    <source>
        <strain evidence="2">CCMP1594</strain>
    </source>
</reference>
<feature type="region of interest" description="Disordered" evidence="1">
    <location>
        <begin position="60"/>
        <end position="81"/>
    </location>
</feature>
<dbReference type="EMBL" id="HBJA01067706">
    <property type="protein sequence ID" value="CAE0812681.1"/>
    <property type="molecule type" value="Transcribed_RNA"/>
</dbReference>
<organism evidence="2">
    <name type="scientific">Eutreptiella gymnastica</name>
    <dbReference type="NCBI Taxonomy" id="73025"/>
    <lineage>
        <taxon>Eukaryota</taxon>
        <taxon>Discoba</taxon>
        <taxon>Euglenozoa</taxon>
        <taxon>Euglenida</taxon>
        <taxon>Spirocuta</taxon>
        <taxon>Euglenophyceae</taxon>
        <taxon>Eutreptiales</taxon>
        <taxon>Eutreptiaceae</taxon>
        <taxon>Eutreptiella</taxon>
    </lineage>
</organism>
<sequence length="132" mass="14577">MLRTAAHHPRDSLLHTKIVCFVHPLQQEYPPLLRYALAAGDTNLPFGRTPYTLSLGPEKDATSSNAWSQTASQGQGACPKGRSHFARAGDHLPSKCVWEGPHLSPPFHCPSKLRLCGGCHRKNMFDRPLVVQ</sequence>
<feature type="compositionally biased region" description="Polar residues" evidence="1">
    <location>
        <begin position="62"/>
        <end position="75"/>
    </location>
</feature>
<accession>A0A7S4D0Y1</accession>
<evidence type="ECO:0000256" key="1">
    <source>
        <dbReference type="SAM" id="MobiDB-lite"/>
    </source>
</evidence>
<evidence type="ECO:0000313" key="2">
    <source>
        <dbReference type="EMBL" id="CAE0812681.1"/>
    </source>
</evidence>
<proteinExistence type="predicted"/>
<dbReference type="AlphaFoldDB" id="A0A7S4D0Y1"/>
<protein>
    <submittedName>
        <fullName evidence="2">Uncharacterized protein</fullName>
    </submittedName>
</protein>
<gene>
    <name evidence="2" type="ORF">EGYM00163_LOCUS23831</name>
</gene>
<name>A0A7S4D0Y1_9EUGL</name>